<dbReference type="STRING" id="1239962.C943_04239"/>
<gene>
    <name evidence="2" type="ORF">C943_04239</name>
</gene>
<protein>
    <submittedName>
        <fullName evidence="2">Uncharacterized protein</fullName>
    </submittedName>
</protein>
<dbReference type="Proteomes" id="UP000010953">
    <property type="component" value="Unassembled WGS sequence"/>
</dbReference>
<dbReference type="InParanoid" id="M7X958"/>
<sequence>MVYAPKTILTFSTTPRPTKTKNDTMDAAPSARGGTPC</sequence>
<accession>M7X958</accession>
<dbReference type="EMBL" id="AMZY02000008">
    <property type="protein sequence ID" value="EMS33920.1"/>
    <property type="molecule type" value="Genomic_DNA"/>
</dbReference>
<reference evidence="2" key="1">
    <citation type="submission" date="2013-01" db="EMBL/GenBank/DDBJ databases">
        <title>Genome assembly of Mariniradius saccharolyticus AK6.</title>
        <authorList>
            <person name="Vaidya B."/>
            <person name="Khatri I."/>
            <person name="Tanuku N.R.S."/>
            <person name="Subramanian S."/>
            <person name="Pinnaka A."/>
        </authorList>
    </citation>
    <scope>NUCLEOTIDE SEQUENCE [LARGE SCALE GENOMIC DNA]</scope>
    <source>
        <strain evidence="2">AK6</strain>
    </source>
</reference>
<organism evidence="2 3">
    <name type="scientific">Mariniradius saccharolyticus AK6</name>
    <dbReference type="NCBI Taxonomy" id="1239962"/>
    <lineage>
        <taxon>Bacteria</taxon>
        <taxon>Pseudomonadati</taxon>
        <taxon>Bacteroidota</taxon>
        <taxon>Cytophagia</taxon>
        <taxon>Cytophagales</taxon>
        <taxon>Cyclobacteriaceae</taxon>
        <taxon>Mariniradius</taxon>
    </lineage>
</organism>
<feature type="region of interest" description="Disordered" evidence="1">
    <location>
        <begin position="1"/>
        <end position="37"/>
    </location>
</feature>
<comment type="caution">
    <text evidence="2">The sequence shown here is derived from an EMBL/GenBank/DDBJ whole genome shotgun (WGS) entry which is preliminary data.</text>
</comment>
<evidence type="ECO:0000313" key="2">
    <source>
        <dbReference type="EMBL" id="EMS33920.1"/>
    </source>
</evidence>
<dbReference type="AlphaFoldDB" id="M7X958"/>
<keyword evidence="3" id="KW-1185">Reference proteome</keyword>
<proteinExistence type="predicted"/>
<evidence type="ECO:0000313" key="3">
    <source>
        <dbReference type="Proteomes" id="UP000010953"/>
    </source>
</evidence>
<evidence type="ECO:0000256" key="1">
    <source>
        <dbReference type="SAM" id="MobiDB-lite"/>
    </source>
</evidence>
<name>M7X958_9BACT</name>